<dbReference type="OrthoDB" id="17415at2759"/>
<evidence type="ECO:0000256" key="5">
    <source>
        <dbReference type="ARBA" id="ARBA00023128"/>
    </source>
</evidence>
<evidence type="ECO:0000256" key="7">
    <source>
        <dbReference type="RuleBase" id="RU364114"/>
    </source>
</evidence>
<accession>A0A316U5Q6</accession>
<evidence type="ECO:0000256" key="8">
    <source>
        <dbReference type="SAM" id="MobiDB-lite"/>
    </source>
</evidence>
<dbReference type="EMBL" id="KZ819329">
    <property type="protein sequence ID" value="PWN20168.1"/>
    <property type="molecule type" value="Genomic_DNA"/>
</dbReference>
<feature type="compositionally biased region" description="Pro residues" evidence="8">
    <location>
        <begin position="18"/>
        <end position="28"/>
    </location>
</feature>
<feature type="region of interest" description="Disordered" evidence="8">
    <location>
        <begin position="144"/>
        <end position="173"/>
    </location>
</feature>
<dbReference type="InterPro" id="IPR003788">
    <property type="entry name" value="NDUFAF7"/>
</dbReference>
<keyword evidence="5 7" id="KW-0496">Mitochondrion</keyword>
<keyword evidence="4 7" id="KW-0808">Transferase</keyword>
<name>A0A316U5Q6_9BASI</name>
<dbReference type="AlphaFoldDB" id="A0A316U5Q6"/>
<dbReference type="STRING" id="1684307.A0A316U5Q6"/>
<dbReference type="InterPro" id="IPR029063">
    <property type="entry name" value="SAM-dependent_MTases_sf"/>
</dbReference>
<dbReference type="PANTHER" id="PTHR12049:SF5">
    <property type="entry name" value="PROTEIN ARGININE METHYLTRANSFERASE NDUFAF7 HOMOLOG, MITOCHONDRIAL"/>
    <property type="match status" value="1"/>
</dbReference>
<evidence type="ECO:0000313" key="10">
    <source>
        <dbReference type="Proteomes" id="UP000245942"/>
    </source>
</evidence>
<comment type="similarity">
    <text evidence="2 7">Belongs to the NDUFAF7 family.</text>
</comment>
<comment type="catalytic activity">
    <reaction evidence="6 7">
        <text>L-arginyl-[protein] + 2 S-adenosyl-L-methionine = N(omega),N(omega)'-dimethyl-L-arginyl-[protein] + 2 S-adenosyl-L-homocysteine + 2 H(+)</text>
        <dbReference type="Rhea" id="RHEA:48108"/>
        <dbReference type="Rhea" id="RHEA-COMP:10532"/>
        <dbReference type="Rhea" id="RHEA-COMP:11992"/>
        <dbReference type="ChEBI" id="CHEBI:15378"/>
        <dbReference type="ChEBI" id="CHEBI:29965"/>
        <dbReference type="ChEBI" id="CHEBI:57856"/>
        <dbReference type="ChEBI" id="CHEBI:59789"/>
        <dbReference type="ChEBI" id="CHEBI:88221"/>
        <dbReference type="EC" id="2.1.1.320"/>
    </reaction>
</comment>
<dbReference type="Pfam" id="PF02636">
    <property type="entry name" value="Methyltransf_28"/>
    <property type="match status" value="1"/>
</dbReference>
<gene>
    <name evidence="9" type="ORF">BCV69DRAFT_287816</name>
</gene>
<dbReference type="RefSeq" id="XP_025347328.1">
    <property type="nucleotide sequence ID" value="XM_025493586.1"/>
</dbReference>
<evidence type="ECO:0000256" key="2">
    <source>
        <dbReference type="ARBA" id="ARBA00005891"/>
    </source>
</evidence>
<dbReference type="InterPro" id="IPR038375">
    <property type="entry name" value="NDUFAF7_sf"/>
</dbReference>
<keyword evidence="3 7" id="KW-0489">Methyltransferase</keyword>
<feature type="compositionally biased region" description="Pro residues" evidence="8">
    <location>
        <begin position="149"/>
        <end position="167"/>
    </location>
</feature>
<comment type="function">
    <text evidence="7">Arginine methyltransferase involved in the assembly or stability of mitochondrial NADH:ubiquinone oxidoreductase complex (complex I).</text>
</comment>
<dbReference type="SUPFAM" id="SSF53335">
    <property type="entry name" value="S-adenosyl-L-methionine-dependent methyltransferases"/>
    <property type="match status" value="1"/>
</dbReference>
<evidence type="ECO:0000256" key="1">
    <source>
        <dbReference type="ARBA" id="ARBA00004173"/>
    </source>
</evidence>
<sequence>MWVAAKSFARRTFAGPSRPRPPPRPSPSPVDRDDTRHRHQFNPDPFTLTPPEEHKHLPLVNAQTLAASKTRPRSCRMLARDFIHDSLYNPHYGYFSRHAVLLPDVENEQGEREATFGDIKNEADFMRKVEGSYIAFEKNFMDRAAKNAPAPPPPPAHPESTPAPPRAPSQLPRSFSAAGLDAAKAQGRAAWLKSQQQGMQHDEDVTSMVARQVWHTPTQLFKPHYANIVAQHCIDSISDGRPLIIYEMGAGSGAMAECVLNYVQERYPDMYSSMRYHIIEISDRLATQQTQRLTKHLDNKRVTIHRQDILTWNTPVHEDCFVLGLEVLDNLSHDVVRYSTSDSTPYQCYISIDSTGDMHELYTPVTDPLIRQFLSLYHQLRPQEQAPALPKTLTSLPSPLRRLVANQLPFYPNMSQPHFIPTSSLKLLQTLAHFFPNHRPIFSDFHTLPKDASVKGINGPIVQTRIGGEMVDVGTYAVLQGYFDIFFPTDFELLRDFYAQVDNDGRVARRGLEVVKHRAFLERYPHLAKGCQLKDGSNPMLSWYENASWLIG</sequence>
<evidence type="ECO:0000256" key="6">
    <source>
        <dbReference type="ARBA" id="ARBA00048612"/>
    </source>
</evidence>
<dbReference type="PANTHER" id="PTHR12049">
    <property type="entry name" value="PROTEIN ARGININE METHYLTRANSFERASE NDUFAF7, MITOCHONDRIAL"/>
    <property type="match status" value="1"/>
</dbReference>
<feature type="region of interest" description="Disordered" evidence="8">
    <location>
        <begin position="1"/>
        <end position="52"/>
    </location>
</feature>
<dbReference type="GO" id="GO:0035243">
    <property type="term" value="F:protein-arginine omega-N symmetric methyltransferase activity"/>
    <property type="evidence" value="ECO:0007669"/>
    <property type="project" value="UniProtKB-EC"/>
</dbReference>
<dbReference type="GeneID" id="37015320"/>
<reference evidence="9 10" key="1">
    <citation type="journal article" date="2018" name="Mol. Biol. Evol.">
        <title>Broad Genomic Sampling Reveals a Smut Pathogenic Ancestry of the Fungal Clade Ustilaginomycotina.</title>
        <authorList>
            <person name="Kijpornyongpan T."/>
            <person name="Mondo S.J."/>
            <person name="Barry K."/>
            <person name="Sandor L."/>
            <person name="Lee J."/>
            <person name="Lipzen A."/>
            <person name="Pangilinan J."/>
            <person name="LaButti K."/>
            <person name="Hainaut M."/>
            <person name="Henrissat B."/>
            <person name="Grigoriev I.V."/>
            <person name="Spatafora J.W."/>
            <person name="Aime M.C."/>
        </authorList>
    </citation>
    <scope>NUCLEOTIDE SEQUENCE [LARGE SCALE GENOMIC DNA]</scope>
    <source>
        <strain evidence="9 10">MCA 4718</strain>
    </source>
</reference>
<dbReference type="GO" id="GO:0005739">
    <property type="term" value="C:mitochondrion"/>
    <property type="evidence" value="ECO:0007669"/>
    <property type="project" value="UniProtKB-SubCell"/>
</dbReference>
<proteinExistence type="inferred from homology"/>
<keyword evidence="10" id="KW-1185">Reference proteome</keyword>
<evidence type="ECO:0000313" key="9">
    <source>
        <dbReference type="EMBL" id="PWN20168.1"/>
    </source>
</evidence>
<dbReference type="Gene3D" id="3.40.50.12710">
    <property type="match status" value="1"/>
</dbReference>
<dbReference type="GO" id="GO:0032259">
    <property type="term" value="P:methylation"/>
    <property type="evidence" value="ECO:0007669"/>
    <property type="project" value="UniProtKB-KW"/>
</dbReference>
<dbReference type="Proteomes" id="UP000245942">
    <property type="component" value="Unassembled WGS sequence"/>
</dbReference>
<dbReference type="EC" id="2.1.1.320" evidence="7"/>
<protein>
    <recommendedName>
        <fullName evidence="7">Protein arginine methyltransferase NDUFAF7</fullName>
        <ecNumber evidence="7">2.1.1.320</ecNumber>
    </recommendedName>
</protein>
<evidence type="ECO:0000256" key="3">
    <source>
        <dbReference type="ARBA" id="ARBA00022603"/>
    </source>
</evidence>
<organism evidence="9 10">
    <name type="scientific">Pseudomicrostroma glucosiphilum</name>
    <dbReference type="NCBI Taxonomy" id="1684307"/>
    <lineage>
        <taxon>Eukaryota</taxon>
        <taxon>Fungi</taxon>
        <taxon>Dikarya</taxon>
        <taxon>Basidiomycota</taxon>
        <taxon>Ustilaginomycotina</taxon>
        <taxon>Exobasidiomycetes</taxon>
        <taxon>Microstromatales</taxon>
        <taxon>Microstromatales incertae sedis</taxon>
        <taxon>Pseudomicrostroma</taxon>
    </lineage>
</organism>
<comment type="subcellular location">
    <subcellularLocation>
        <location evidence="1 7">Mitochondrion</location>
    </subcellularLocation>
</comment>
<evidence type="ECO:0000256" key="4">
    <source>
        <dbReference type="ARBA" id="ARBA00022679"/>
    </source>
</evidence>